<dbReference type="AlphaFoldDB" id="A0A2T3YY35"/>
<evidence type="ECO:0000313" key="2">
    <source>
        <dbReference type="EMBL" id="PTB37483.1"/>
    </source>
</evidence>
<protein>
    <recommendedName>
        <fullName evidence="4">Secreted protein</fullName>
    </recommendedName>
</protein>
<evidence type="ECO:0000313" key="3">
    <source>
        <dbReference type="Proteomes" id="UP000240493"/>
    </source>
</evidence>
<dbReference type="EMBL" id="KZ679267">
    <property type="protein sequence ID" value="PTB37483.1"/>
    <property type="molecule type" value="Genomic_DNA"/>
</dbReference>
<keyword evidence="3" id="KW-1185">Reference proteome</keyword>
<reference evidence="2 3" key="1">
    <citation type="submission" date="2016-07" db="EMBL/GenBank/DDBJ databases">
        <title>Multiple horizontal gene transfer events from other fungi enriched the ability of initially mycotrophic Trichoderma (Ascomycota) to feed on dead plant biomass.</title>
        <authorList>
            <consortium name="DOE Joint Genome Institute"/>
            <person name="Aerts A."/>
            <person name="Atanasova L."/>
            <person name="Chenthamara K."/>
            <person name="Zhang J."/>
            <person name="Grujic M."/>
            <person name="Henrissat B."/>
            <person name="Kuo A."/>
            <person name="Salamov A."/>
            <person name="Lipzen A."/>
            <person name="Labutti K."/>
            <person name="Barry K."/>
            <person name="Miao Y."/>
            <person name="Rahimi M.J."/>
            <person name="Shen Q."/>
            <person name="Grigoriev I.V."/>
            <person name="Kubicek C.P."/>
            <person name="Druzhinina I.S."/>
        </authorList>
    </citation>
    <scope>NUCLEOTIDE SEQUENCE [LARGE SCALE GENOMIC DNA]</scope>
    <source>
        <strain evidence="2 3">CBS 433.97</strain>
    </source>
</reference>
<evidence type="ECO:0008006" key="4">
    <source>
        <dbReference type="Google" id="ProtNLM"/>
    </source>
</evidence>
<feature type="signal peptide" evidence="1">
    <location>
        <begin position="1"/>
        <end position="15"/>
    </location>
</feature>
<sequence>MIFFILPSLFTALELQSGSNRPQANAASGNAVITFFFTLFFFHAKHKCKVLSSARRYGNNGNGTKHWAEMFDFFSLLFLSITQNKMILSLDEFLFFFLFYSNSFLDFYELHTGGYTHLPKGKPRFGELLKEKTLEENKIHSFF</sequence>
<keyword evidence="1" id="KW-0732">Signal</keyword>
<dbReference type="Proteomes" id="UP000240493">
    <property type="component" value="Unassembled WGS sequence"/>
</dbReference>
<accession>A0A2T3YY35</accession>
<evidence type="ECO:0000256" key="1">
    <source>
        <dbReference type="SAM" id="SignalP"/>
    </source>
</evidence>
<name>A0A2T3YY35_TRIA4</name>
<proteinExistence type="predicted"/>
<organism evidence="2 3">
    <name type="scientific">Trichoderma asperellum (strain ATCC 204424 / CBS 433.97 / NBRC 101777)</name>
    <dbReference type="NCBI Taxonomy" id="1042311"/>
    <lineage>
        <taxon>Eukaryota</taxon>
        <taxon>Fungi</taxon>
        <taxon>Dikarya</taxon>
        <taxon>Ascomycota</taxon>
        <taxon>Pezizomycotina</taxon>
        <taxon>Sordariomycetes</taxon>
        <taxon>Hypocreomycetidae</taxon>
        <taxon>Hypocreales</taxon>
        <taxon>Hypocreaceae</taxon>
        <taxon>Trichoderma</taxon>
    </lineage>
</organism>
<feature type="chain" id="PRO_5015580714" description="Secreted protein" evidence="1">
    <location>
        <begin position="16"/>
        <end position="143"/>
    </location>
</feature>
<gene>
    <name evidence="2" type="ORF">M441DRAFT_252665</name>
</gene>